<evidence type="ECO:0000313" key="3">
    <source>
        <dbReference type="EMBL" id="KAJ5109427.1"/>
    </source>
</evidence>
<feature type="transmembrane region" description="Helical" evidence="2">
    <location>
        <begin position="153"/>
        <end position="180"/>
    </location>
</feature>
<accession>A0A9W9KL65</accession>
<feature type="transmembrane region" description="Helical" evidence="2">
    <location>
        <begin position="539"/>
        <end position="560"/>
    </location>
</feature>
<feature type="transmembrane region" description="Helical" evidence="2">
    <location>
        <begin position="113"/>
        <end position="132"/>
    </location>
</feature>
<dbReference type="EMBL" id="JAPQKH010000003">
    <property type="protein sequence ID" value="KAJ5109427.1"/>
    <property type="molecule type" value="Genomic_DNA"/>
</dbReference>
<keyword evidence="2" id="KW-0812">Transmembrane</keyword>
<feature type="transmembrane region" description="Helical" evidence="2">
    <location>
        <begin position="69"/>
        <end position="93"/>
    </location>
</feature>
<evidence type="ECO:0000256" key="2">
    <source>
        <dbReference type="SAM" id="Phobius"/>
    </source>
</evidence>
<keyword evidence="2" id="KW-0472">Membrane</keyword>
<dbReference type="AlphaFoldDB" id="A0A9W9KL65"/>
<organism evidence="3 4">
    <name type="scientific">Penicillium angulare</name>
    <dbReference type="NCBI Taxonomy" id="116970"/>
    <lineage>
        <taxon>Eukaryota</taxon>
        <taxon>Fungi</taxon>
        <taxon>Dikarya</taxon>
        <taxon>Ascomycota</taxon>
        <taxon>Pezizomycotina</taxon>
        <taxon>Eurotiomycetes</taxon>
        <taxon>Eurotiomycetidae</taxon>
        <taxon>Eurotiales</taxon>
        <taxon>Aspergillaceae</taxon>
        <taxon>Penicillium</taxon>
    </lineage>
</organism>
<feature type="region of interest" description="Disordered" evidence="1">
    <location>
        <begin position="1"/>
        <end position="46"/>
    </location>
</feature>
<keyword evidence="4" id="KW-1185">Reference proteome</keyword>
<evidence type="ECO:0000256" key="1">
    <source>
        <dbReference type="SAM" id="MobiDB-lite"/>
    </source>
</evidence>
<dbReference type="Proteomes" id="UP001149165">
    <property type="component" value="Unassembled WGS sequence"/>
</dbReference>
<gene>
    <name evidence="3" type="ORF">N7456_006102</name>
</gene>
<reference evidence="3" key="2">
    <citation type="journal article" date="2023" name="IMA Fungus">
        <title>Comparative genomic study of the Penicillium genus elucidates a diverse pangenome and 15 lateral gene transfer events.</title>
        <authorList>
            <person name="Petersen C."/>
            <person name="Sorensen T."/>
            <person name="Nielsen M.R."/>
            <person name="Sondergaard T.E."/>
            <person name="Sorensen J.L."/>
            <person name="Fitzpatrick D.A."/>
            <person name="Frisvad J.C."/>
            <person name="Nielsen K.L."/>
        </authorList>
    </citation>
    <scope>NUCLEOTIDE SEQUENCE</scope>
    <source>
        <strain evidence="3">IBT 30069</strain>
    </source>
</reference>
<sequence length="638" mass="69503">MLRFPGRAKFRSLASNEPPGDSNRDDSLYENPFEDPISNTQSKTGTTATSIDEYSKLEPQALKPYHHRWLAIAGCLAGIIPFFGLAWAAVGLHGRGITQNAWNGLQIAMKVEVTLFPLVYAAIVGRMCRQLAHWELQRGASVSKIQRFMGSTTVFGTVYTSWTLWSLNLIGIGLTLLWILSPLAAQASLRILSASHTKTSSSPRLDYLNFTGTDDLTDLSSWKWSNDPADEMFIGSMVTAKITKGSTTDLWGNVKVPLLSSLGNGSDSSDWITVTGDDVVYTSQLGVPIMGLLGNGSTSTTIETSYMDFQCYNLHDMSFDSANISAIDVPKITYTNGTETEAAVNWKSLNFAEGWEREKMQVAEANCTVTLQTISIDMSCSRTGGNTRSQGTCAATRIRKAQPGNSALPRILSSAMVFNNFTESIHNAVPTGQVTTPTVLDYWMSNPYGTYPALTANITLYELDPQIFSQRLTQMINSFYMSRLGYRFMTRTSLTGLQLSASGDETIVKSDTGSAKFSSASGKGIHVNSDLTLHTDPGWITAFILTIVVMVLASILTFYLGSTTLIPDILGYVSSLTRNNPHIPVSDVSVVVGGLQRTRLLGPMVLRMGDTTPGDDVGTLAVGRLSSTTRSNARRLYR</sequence>
<feature type="compositionally biased region" description="Polar residues" evidence="1">
    <location>
        <begin position="37"/>
        <end position="46"/>
    </location>
</feature>
<name>A0A9W9KL65_9EURO</name>
<protein>
    <submittedName>
        <fullName evidence="3">Uncharacterized protein</fullName>
    </submittedName>
</protein>
<dbReference type="OrthoDB" id="3692311at2759"/>
<comment type="caution">
    <text evidence="3">The sequence shown here is derived from an EMBL/GenBank/DDBJ whole genome shotgun (WGS) entry which is preliminary data.</text>
</comment>
<feature type="compositionally biased region" description="Basic residues" evidence="1">
    <location>
        <begin position="1"/>
        <end position="10"/>
    </location>
</feature>
<reference evidence="3" key="1">
    <citation type="submission" date="2022-11" db="EMBL/GenBank/DDBJ databases">
        <authorList>
            <person name="Petersen C."/>
        </authorList>
    </citation>
    <scope>NUCLEOTIDE SEQUENCE</scope>
    <source>
        <strain evidence="3">IBT 30069</strain>
    </source>
</reference>
<evidence type="ECO:0000313" key="4">
    <source>
        <dbReference type="Proteomes" id="UP001149165"/>
    </source>
</evidence>
<proteinExistence type="predicted"/>
<keyword evidence="2" id="KW-1133">Transmembrane helix</keyword>